<evidence type="ECO:0000313" key="2">
    <source>
        <dbReference type="Proteomes" id="UP001634393"/>
    </source>
</evidence>
<sequence length="33" mass="3923">MSNCKTYISLCQIVRHILVYVNQNRVYVSTFKT</sequence>
<name>A0ABD3UHX7_9LAMI</name>
<accession>A0ABD3UHX7</accession>
<comment type="caution">
    <text evidence="1">The sequence shown here is derived from an EMBL/GenBank/DDBJ whole genome shotgun (WGS) entry which is preliminary data.</text>
</comment>
<gene>
    <name evidence="1" type="ORF">ACJIZ3_011008</name>
</gene>
<protein>
    <submittedName>
        <fullName evidence="1">Uncharacterized protein</fullName>
    </submittedName>
</protein>
<proteinExistence type="predicted"/>
<reference evidence="1 2" key="1">
    <citation type="submission" date="2024-12" db="EMBL/GenBank/DDBJ databases">
        <title>The unique morphological basis and parallel evolutionary history of personate flowers in Penstemon.</title>
        <authorList>
            <person name="Depatie T.H."/>
            <person name="Wessinger C.A."/>
        </authorList>
    </citation>
    <scope>NUCLEOTIDE SEQUENCE [LARGE SCALE GENOMIC DNA]</scope>
    <source>
        <strain evidence="1">WTNN_2</strain>
        <tissue evidence="1">Leaf</tissue>
    </source>
</reference>
<keyword evidence="2" id="KW-1185">Reference proteome</keyword>
<dbReference type="Proteomes" id="UP001634393">
    <property type="component" value="Unassembled WGS sequence"/>
</dbReference>
<organism evidence="1 2">
    <name type="scientific">Penstemon smallii</name>
    <dbReference type="NCBI Taxonomy" id="265156"/>
    <lineage>
        <taxon>Eukaryota</taxon>
        <taxon>Viridiplantae</taxon>
        <taxon>Streptophyta</taxon>
        <taxon>Embryophyta</taxon>
        <taxon>Tracheophyta</taxon>
        <taxon>Spermatophyta</taxon>
        <taxon>Magnoliopsida</taxon>
        <taxon>eudicotyledons</taxon>
        <taxon>Gunneridae</taxon>
        <taxon>Pentapetalae</taxon>
        <taxon>asterids</taxon>
        <taxon>lamiids</taxon>
        <taxon>Lamiales</taxon>
        <taxon>Plantaginaceae</taxon>
        <taxon>Cheloneae</taxon>
        <taxon>Penstemon</taxon>
    </lineage>
</organism>
<dbReference type="AlphaFoldDB" id="A0ABD3UHX7"/>
<dbReference type="EMBL" id="JBJXBP010000001">
    <property type="protein sequence ID" value="KAL3849126.1"/>
    <property type="molecule type" value="Genomic_DNA"/>
</dbReference>
<evidence type="ECO:0000313" key="1">
    <source>
        <dbReference type="EMBL" id="KAL3849126.1"/>
    </source>
</evidence>